<feature type="transmembrane region" description="Helical" evidence="5">
    <location>
        <begin position="327"/>
        <end position="350"/>
    </location>
</feature>
<dbReference type="InterPro" id="IPR051012">
    <property type="entry name" value="CellSynth/LPSAsmb/PSIAsmb"/>
</dbReference>
<evidence type="ECO:0000256" key="1">
    <source>
        <dbReference type="ARBA" id="ARBA00022737"/>
    </source>
</evidence>
<accession>A0A1F8FJT5</accession>
<dbReference type="InterPro" id="IPR011990">
    <property type="entry name" value="TPR-like_helical_dom_sf"/>
</dbReference>
<feature type="transmembrane region" description="Helical" evidence="5">
    <location>
        <begin position="460"/>
        <end position="480"/>
    </location>
</feature>
<feature type="compositionally biased region" description="Basic and acidic residues" evidence="4">
    <location>
        <begin position="867"/>
        <end position="877"/>
    </location>
</feature>
<feature type="repeat" description="TPR" evidence="3">
    <location>
        <begin position="772"/>
        <end position="805"/>
    </location>
</feature>
<feature type="transmembrane region" description="Helical" evidence="5">
    <location>
        <begin position="190"/>
        <end position="219"/>
    </location>
</feature>
<feature type="transmembrane region" description="Helical" evidence="5">
    <location>
        <begin position="269"/>
        <end position="289"/>
    </location>
</feature>
<proteinExistence type="predicted"/>
<gene>
    <name evidence="6" type="ORF">A3C71_01525</name>
</gene>
<reference evidence="6 7" key="1">
    <citation type="journal article" date="2016" name="Nat. Commun.">
        <title>Thousands of microbial genomes shed light on interconnected biogeochemical processes in an aquifer system.</title>
        <authorList>
            <person name="Anantharaman K."/>
            <person name="Brown C.T."/>
            <person name="Hug L.A."/>
            <person name="Sharon I."/>
            <person name="Castelle C.J."/>
            <person name="Probst A.J."/>
            <person name="Thomas B.C."/>
            <person name="Singh A."/>
            <person name="Wilkins M.J."/>
            <person name="Karaoz U."/>
            <person name="Brodie E.L."/>
            <person name="Williams K.H."/>
            <person name="Hubbard S.S."/>
            <person name="Banfield J.F."/>
        </authorList>
    </citation>
    <scope>NUCLEOTIDE SEQUENCE [LARGE SCALE GENOMIC DNA]</scope>
</reference>
<dbReference type="AlphaFoldDB" id="A0A1F8FJT5"/>
<name>A0A1F8FJT5_9BACT</name>
<keyword evidence="5" id="KW-1133">Transmembrane helix</keyword>
<dbReference type="PROSITE" id="PS50005">
    <property type="entry name" value="TPR"/>
    <property type="match status" value="2"/>
</dbReference>
<dbReference type="SMART" id="SM00028">
    <property type="entry name" value="TPR"/>
    <property type="match status" value="3"/>
</dbReference>
<feature type="transmembrane region" description="Helical" evidence="5">
    <location>
        <begin position="424"/>
        <end position="448"/>
    </location>
</feature>
<feature type="transmembrane region" description="Helical" evidence="5">
    <location>
        <begin position="68"/>
        <end position="88"/>
    </location>
</feature>
<feature type="transmembrane region" description="Helical" evidence="5">
    <location>
        <begin position="154"/>
        <end position="178"/>
    </location>
</feature>
<feature type="transmembrane region" description="Helical" evidence="5">
    <location>
        <begin position="100"/>
        <end position="118"/>
    </location>
</feature>
<feature type="transmembrane region" description="Helical" evidence="5">
    <location>
        <begin position="515"/>
        <end position="541"/>
    </location>
</feature>
<evidence type="ECO:0000256" key="2">
    <source>
        <dbReference type="ARBA" id="ARBA00022803"/>
    </source>
</evidence>
<keyword evidence="1" id="KW-0677">Repeat</keyword>
<protein>
    <submittedName>
        <fullName evidence="6">Uncharacterized protein</fullName>
    </submittedName>
</protein>
<evidence type="ECO:0000313" key="7">
    <source>
        <dbReference type="Proteomes" id="UP000178197"/>
    </source>
</evidence>
<comment type="caution">
    <text evidence="6">The sequence shown here is derived from an EMBL/GenBank/DDBJ whole genome shotgun (WGS) entry which is preliminary data.</text>
</comment>
<dbReference type="Pfam" id="PF13414">
    <property type="entry name" value="TPR_11"/>
    <property type="match status" value="1"/>
</dbReference>
<feature type="transmembrane region" description="Helical" evidence="5">
    <location>
        <begin position="295"/>
        <end position="315"/>
    </location>
</feature>
<dbReference type="InterPro" id="IPR019734">
    <property type="entry name" value="TPR_rpt"/>
</dbReference>
<dbReference type="Proteomes" id="UP000178197">
    <property type="component" value="Unassembled WGS sequence"/>
</dbReference>
<organism evidence="6 7">
    <name type="scientific">Candidatus Yanofskybacteria bacterium RIFCSPHIGHO2_02_FULL_43_15c</name>
    <dbReference type="NCBI Taxonomy" id="1802679"/>
    <lineage>
        <taxon>Bacteria</taxon>
        <taxon>Candidatus Yanofskyibacteriota</taxon>
    </lineage>
</organism>
<keyword evidence="5" id="KW-0812">Transmembrane</keyword>
<dbReference type="PANTHER" id="PTHR45586">
    <property type="entry name" value="TPR REPEAT-CONTAINING PROTEIN PA4667"/>
    <property type="match status" value="1"/>
</dbReference>
<feature type="repeat" description="TPR" evidence="3">
    <location>
        <begin position="738"/>
        <end position="771"/>
    </location>
</feature>
<feature type="transmembrane region" description="Helical" evidence="5">
    <location>
        <begin position="239"/>
        <end position="257"/>
    </location>
</feature>
<evidence type="ECO:0000256" key="4">
    <source>
        <dbReference type="SAM" id="MobiDB-lite"/>
    </source>
</evidence>
<keyword evidence="5" id="KW-0472">Membrane</keyword>
<feature type="transmembrane region" description="Helical" evidence="5">
    <location>
        <begin position="486"/>
        <end position="503"/>
    </location>
</feature>
<dbReference type="SUPFAM" id="SSF48452">
    <property type="entry name" value="TPR-like"/>
    <property type="match status" value="1"/>
</dbReference>
<dbReference type="Pfam" id="PF13432">
    <property type="entry name" value="TPR_16"/>
    <property type="match status" value="1"/>
</dbReference>
<sequence>MWNPFKKSKEYQFEEGELVKSMNFSLETQPEEILPVSDWPEESVAPEEPVVSLEQLESEGLSVRLRRIIRGILLALVFLVPIFMIPVTAPGDVLVLNKQALIYGLVLISVILWLVMIVRQGGVRFKISGLELGMLIFLVAVLLSAIFSDRVYQSFLSSGGFVVLAALVILPFLLLNFFEKRESGLVVDYFMAGSFLAILFGLLSLYGLSVFKLFSFLFYKNLVFSSQFNTVGTVNNLGALASVLLVAISSSFFNSFTKSDNSKDENSRFWPWLMPVIKTGGAVSSVILLLILNWWVFYTVVAVGMAGTLFGTVLAKKYLGIYLRPKAVNLFGPLTILVLALLLLLGSRYFPFNFPGRQNLPLEVGLTQKGSFEVAKGSLSTKLPFGVGPGNFSLAFDKYKPSGVNNSAFWNTRFGNAASELWNLVIQTGVVGLGAFVFLIFSVLYFPLKKARSDVEGMHSWLEVMPLLAASLALFFLYPFNLVLNFVFWLSIGLWALTLSSDASQKRMTVKMDDISLRSVLSSLGFVLALVFGLVGGYLIFQKYQGELYFAKATRINLTSPAEIDKVIGLIGKSFQANQNDGRYLNGLAKLLLGKINLEINNKKDKPEETKARLENLVRSVVQVANQMTVNQPLDSSNWANAGFVYENLIGVTQGADQAAVLAYQEYLKRAPQDPSIYIRLGTIYLSRADTNSAALTNARRQKQEIQDESKIIEIIKGDYEKSEDSFKKAIELKRDLASALYNLGVVYERRAELKNAIKQLELTRLLEQNNPGLALELGLLYYRNGQKDNALAEMARAVSLSSNYANARWYLALFLEERGRVDLAIGQLKEILKIDVNKDNQVVLDKLAALEEGEREFPPGKVTNKKPLEEPVKNPR</sequence>
<dbReference type="Gene3D" id="1.25.40.10">
    <property type="entry name" value="Tetratricopeptide repeat domain"/>
    <property type="match status" value="2"/>
</dbReference>
<evidence type="ECO:0000256" key="3">
    <source>
        <dbReference type="PROSITE-ProRule" id="PRU00339"/>
    </source>
</evidence>
<feature type="region of interest" description="Disordered" evidence="4">
    <location>
        <begin position="856"/>
        <end position="877"/>
    </location>
</feature>
<dbReference type="EMBL" id="MGJT01000009">
    <property type="protein sequence ID" value="OGN13322.1"/>
    <property type="molecule type" value="Genomic_DNA"/>
</dbReference>
<evidence type="ECO:0000313" key="6">
    <source>
        <dbReference type="EMBL" id="OGN13322.1"/>
    </source>
</evidence>
<keyword evidence="2 3" id="KW-0802">TPR repeat</keyword>
<dbReference type="PANTHER" id="PTHR45586:SF1">
    <property type="entry name" value="LIPOPOLYSACCHARIDE ASSEMBLY PROTEIN B"/>
    <property type="match status" value="1"/>
</dbReference>
<evidence type="ECO:0000256" key="5">
    <source>
        <dbReference type="SAM" id="Phobius"/>
    </source>
</evidence>
<feature type="transmembrane region" description="Helical" evidence="5">
    <location>
        <begin position="130"/>
        <end position="148"/>
    </location>
</feature>